<evidence type="ECO:0000256" key="1">
    <source>
        <dbReference type="SAM" id="MobiDB-lite"/>
    </source>
</evidence>
<proteinExistence type="predicted"/>
<evidence type="ECO:0000313" key="3">
    <source>
        <dbReference type="Proteomes" id="UP000516590"/>
    </source>
</evidence>
<feature type="region of interest" description="Disordered" evidence="1">
    <location>
        <begin position="1"/>
        <end position="77"/>
    </location>
</feature>
<feature type="compositionally biased region" description="Polar residues" evidence="1">
    <location>
        <begin position="43"/>
        <end position="53"/>
    </location>
</feature>
<dbReference type="Proteomes" id="UP000516590">
    <property type="component" value="Segment"/>
</dbReference>
<name>A0A7L8G6Z0_9CAUD</name>
<keyword evidence="3" id="KW-1185">Reference proteome</keyword>
<protein>
    <submittedName>
        <fullName evidence="2">Uncharacterized protein</fullName>
    </submittedName>
</protein>
<reference evidence="2 3" key="1">
    <citation type="submission" date="2020-07" db="EMBL/GenBank/DDBJ databases">
        <title>Complete genome sequence of Rhizobium phaseoli phage Palo.</title>
        <authorList>
            <person name="Nabhani A."/>
            <person name="Rushing L."/>
            <person name="Newkirk H."/>
            <person name="Gonzalez C."/>
            <person name="Young R."/>
            <person name="Liu M."/>
        </authorList>
    </citation>
    <scope>NUCLEOTIDE SEQUENCE [LARGE SCALE GENOMIC DNA]</scope>
</reference>
<organism evidence="2 3">
    <name type="scientific">Rhizobium phage Palo</name>
    <dbReference type="NCBI Taxonomy" id="2767573"/>
    <lineage>
        <taxon>Viruses</taxon>
        <taxon>Duplodnaviria</taxon>
        <taxon>Heunggongvirae</taxon>
        <taxon>Uroviricota</taxon>
        <taxon>Caudoviricetes</taxon>
        <taxon>Autographivirales</taxon>
        <taxon>Dunnvirinae</taxon>
        <taxon>Palovirus</taxon>
        <taxon>Palovirus palo</taxon>
    </lineage>
</organism>
<sequence length="77" mass="7974">MCSNLFKKPKAQTVVQEVAPPPKAADAPSKTIEAPTAEVKNSDVVSSISNGSDPNAGRVRLGGSNKRMGGNKVGLRI</sequence>
<dbReference type="EMBL" id="MT708544">
    <property type="protein sequence ID" value="QOE32098.1"/>
    <property type="molecule type" value="Genomic_DNA"/>
</dbReference>
<gene>
    <name evidence="2" type="ORF">CPT_Palo_039</name>
</gene>
<evidence type="ECO:0000313" key="2">
    <source>
        <dbReference type="EMBL" id="QOE32098.1"/>
    </source>
</evidence>
<accession>A0A7L8G6Z0</accession>